<keyword evidence="8 10" id="KW-0472">Membrane</keyword>
<comment type="catalytic activity">
    <reaction evidence="10">
        <text>a very-long-chain acyl-CoA + malonyl-CoA + H(+) = a very-long-chain 3-oxoacyl-CoA + CO2 + CoA</text>
        <dbReference type="Rhea" id="RHEA:32727"/>
        <dbReference type="ChEBI" id="CHEBI:15378"/>
        <dbReference type="ChEBI" id="CHEBI:16526"/>
        <dbReference type="ChEBI" id="CHEBI:57287"/>
        <dbReference type="ChEBI" id="CHEBI:57384"/>
        <dbReference type="ChEBI" id="CHEBI:90725"/>
        <dbReference type="ChEBI" id="CHEBI:90736"/>
        <dbReference type="EC" id="2.3.1.199"/>
    </reaction>
</comment>
<dbReference type="GO" id="GO:0019367">
    <property type="term" value="P:fatty acid elongation, saturated fatty acid"/>
    <property type="evidence" value="ECO:0007669"/>
    <property type="project" value="TreeGrafter"/>
</dbReference>
<dbReference type="InterPro" id="IPR002076">
    <property type="entry name" value="ELO_fam"/>
</dbReference>
<feature type="transmembrane region" description="Helical" evidence="10">
    <location>
        <begin position="212"/>
        <end position="231"/>
    </location>
</feature>
<sequence length="275" mass="33020">MEIFRENATSQYTNLYKYLFEDLADPRVQNWFLMNSPFGILTIVGGYLYFTLYFGPKYMENRKPYELTRVMIFYNFLQMLLSAYIMLDHLDSSWLGRYSWRCQPVDYSWTPHALRVARGVHLYHMAKITELLDTVFFVLRKKNNQITFLHMYHHTMMTLVTWGITKYIAGGQITLVAVTNSFVHIIMYFYYMVSAMGAQYQKYIWWKKYITSLQLVQFVFTFLHSIQVLFYDCGYPKSALLITLPNSLLFYFMFSDFYKQSYNRKNKIQRAVKTD</sequence>
<accession>A0AAW1TSM5</accession>
<dbReference type="GO" id="GO:0009922">
    <property type="term" value="F:fatty acid elongase activity"/>
    <property type="evidence" value="ECO:0007669"/>
    <property type="project" value="UniProtKB-EC"/>
</dbReference>
<evidence type="ECO:0000256" key="10">
    <source>
        <dbReference type="RuleBase" id="RU361115"/>
    </source>
</evidence>
<organism evidence="11 12">
    <name type="scientific">Henosepilachna vigintioctopunctata</name>
    <dbReference type="NCBI Taxonomy" id="420089"/>
    <lineage>
        <taxon>Eukaryota</taxon>
        <taxon>Metazoa</taxon>
        <taxon>Ecdysozoa</taxon>
        <taxon>Arthropoda</taxon>
        <taxon>Hexapoda</taxon>
        <taxon>Insecta</taxon>
        <taxon>Pterygota</taxon>
        <taxon>Neoptera</taxon>
        <taxon>Endopterygota</taxon>
        <taxon>Coleoptera</taxon>
        <taxon>Polyphaga</taxon>
        <taxon>Cucujiformia</taxon>
        <taxon>Coccinelloidea</taxon>
        <taxon>Coccinellidae</taxon>
        <taxon>Epilachninae</taxon>
        <taxon>Epilachnini</taxon>
        <taxon>Henosepilachna</taxon>
    </lineage>
</organism>
<evidence type="ECO:0000256" key="7">
    <source>
        <dbReference type="ARBA" id="ARBA00023098"/>
    </source>
</evidence>
<dbReference type="PANTHER" id="PTHR11157:SF153">
    <property type="entry name" value="ELONGATION OF VERY LONG CHAIN FATTY ACIDS PROTEIN"/>
    <property type="match status" value="1"/>
</dbReference>
<keyword evidence="7 10" id="KW-0443">Lipid metabolism</keyword>
<evidence type="ECO:0000256" key="8">
    <source>
        <dbReference type="ARBA" id="ARBA00023136"/>
    </source>
</evidence>
<evidence type="ECO:0000256" key="3">
    <source>
        <dbReference type="ARBA" id="ARBA00022679"/>
    </source>
</evidence>
<evidence type="ECO:0000256" key="5">
    <source>
        <dbReference type="ARBA" id="ARBA00022832"/>
    </source>
</evidence>
<evidence type="ECO:0000256" key="6">
    <source>
        <dbReference type="ARBA" id="ARBA00022989"/>
    </source>
</evidence>
<keyword evidence="3 10" id="KW-0808">Transferase</keyword>
<dbReference type="AlphaFoldDB" id="A0AAW1TSM5"/>
<evidence type="ECO:0000256" key="1">
    <source>
        <dbReference type="ARBA" id="ARBA00004141"/>
    </source>
</evidence>
<evidence type="ECO:0000313" key="11">
    <source>
        <dbReference type="EMBL" id="KAK9871693.1"/>
    </source>
</evidence>
<protein>
    <recommendedName>
        <fullName evidence="10">Elongation of very long chain fatty acids protein</fullName>
        <ecNumber evidence="10">2.3.1.199</ecNumber>
    </recommendedName>
    <alternativeName>
        <fullName evidence="10">Very-long-chain 3-oxoacyl-CoA synthase</fullName>
    </alternativeName>
</protein>
<keyword evidence="6 10" id="KW-1133">Transmembrane helix</keyword>
<dbReference type="GO" id="GO:0034626">
    <property type="term" value="P:fatty acid elongation, polyunsaturated fatty acid"/>
    <property type="evidence" value="ECO:0007669"/>
    <property type="project" value="TreeGrafter"/>
</dbReference>
<comment type="similarity">
    <text evidence="10">Belongs to the ELO family.</text>
</comment>
<keyword evidence="2 10" id="KW-0444">Lipid biosynthesis</keyword>
<evidence type="ECO:0000256" key="4">
    <source>
        <dbReference type="ARBA" id="ARBA00022692"/>
    </source>
</evidence>
<dbReference type="GO" id="GO:0005789">
    <property type="term" value="C:endoplasmic reticulum membrane"/>
    <property type="evidence" value="ECO:0007669"/>
    <property type="project" value="TreeGrafter"/>
</dbReference>
<feature type="transmembrane region" description="Helical" evidence="10">
    <location>
        <begin position="31"/>
        <end position="55"/>
    </location>
</feature>
<evidence type="ECO:0000256" key="9">
    <source>
        <dbReference type="ARBA" id="ARBA00023160"/>
    </source>
</evidence>
<keyword evidence="4 10" id="KW-0812">Transmembrane</keyword>
<dbReference type="GO" id="GO:0042761">
    <property type="term" value="P:very long-chain fatty acid biosynthetic process"/>
    <property type="evidence" value="ECO:0007669"/>
    <property type="project" value="TreeGrafter"/>
</dbReference>
<dbReference type="Proteomes" id="UP001431783">
    <property type="component" value="Unassembled WGS sequence"/>
</dbReference>
<comment type="subcellular location">
    <subcellularLocation>
        <location evidence="1">Membrane</location>
        <topology evidence="1">Multi-pass membrane protein</topology>
    </subcellularLocation>
</comment>
<evidence type="ECO:0000256" key="2">
    <source>
        <dbReference type="ARBA" id="ARBA00022516"/>
    </source>
</evidence>
<keyword evidence="5 10" id="KW-0276">Fatty acid metabolism</keyword>
<comment type="caution">
    <text evidence="11">The sequence shown here is derived from an EMBL/GenBank/DDBJ whole genome shotgun (WGS) entry which is preliminary data.</text>
</comment>
<feature type="transmembrane region" description="Helical" evidence="10">
    <location>
        <begin position="237"/>
        <end position="258"/>
    </location>
</feature>
<keyword evidence="12" id="KW-1185">Reference proteome</keyword>
<keyword evidence="9 10" id="KW-0275">Fatty acid biosynthesis</keyword>
<gene>
    <name evidence="11" type="ORF">WA026_014143</name>
</gene>
<feature type="transmembrane region" description="Helical" evidence="10">
    <location>
        <begin position="167"/>
        <end position="191"/>
    </location>
</feature>
<dbReference type="Pfam" id="PF01151">
    <property type="entry name" value="ELO"/>
    <property type="match status" value="1"/>
</dbReference>
<dbReference type="EC" id="2.3.1.199" evidence="10"/>
<feature type="transmembrane region" description="Helical" evidence="10">
    <location>
        <begin position="67"/>
        <end position="87"/>
    </location>
</feature>
<dbReference type="GO" id="GO:0030148">
    <property type="term" value="P:sphingolipid biosynthetic process"/>
    <property type="evidence" value="ECO:0007669"/>
    <property type="project" value="TreeGrafter"/>
</dbReference>
<proteinExistence type="inferred from homology"/>
<dbReference type="GO" id="GO:0034625">
    <property type="term" value="P:fatty acid elongation, monounsaturated fatty acid"/>
    <property type="evidence" value="ECO:0007669"/>
    <property type="project" value="TreeGrafter"/>
</dbReference>
<reference evidence="11 12" key="1">
    <citation type="submission" date="2023-03" db="EMBL/GenBank/DDBJ databases">
        <title>Genome insight into feeding habits of ladybird beetles.</title>
        <authorList>
            <person name="Li H.-S."/>
            <person name="Huang Y.-H."/>
            <person name="Pang H."/>
        </authorList>
    </citation>
    <scope>NUCLEOTIDE SEQUENCE [LARGE SCALE GENOMIC DNA]</scope>
    <source>
        <strain evidence="11">SYSU_2023b</strain>
        <tissue evidence="11">Whole body</tissue>
    </source>
</reference>
<dbReference type="PANTHER" id="PTHR11157">
    <property type="entry name" value="FATTY ACID ACYL TRANSFERASE-RELATED"/>
    <property type="match status" value="1"/>
</dbReference>
<name>A0AAW1TSM5_9CUCU</name>
<dbReference type="EMBL" id="JARQZJ010000007">
    <property type="protein sequence ID" value="KAK9871693.1"/>
    <property type="molecule type" value="Genomic_DNA"/>
</dbReference>
<evidence type="ECO:0000313" key="12">
    <source>
        <dbReference type="Proteomes" id="UP001431783"/>
    </source>
</evidence>